<name>A0A381E2Q2_9GAMM</name>
<feature type="region of interest" description="Disordered" evidence="1">
    <location>
        <begin position="367"/>
        <end position="388"/>
    </location>
</feature>
<sequence>MIIARTLRADNHHEETIIVMLKSFLVATFFFTLYWPDTQPDATLIAQLQAAQEEMHGKNGYQALFLRPSMSKAERAGSELLCSREETDCLAFVRAHQAEYPAIAAAMRQREAALDNLLQYDYFRPRREQYDFNAEMPSFQILLRARNLHAYRFVSGEVEAAQRGLCRDLALGRRLIHSRGSLLGSVIAARLIERDVTLLAQMRAELPPEAPWSALCDELQTLPPQELALCPLMYGEWLGFQQPMEKDLATWQAEVKSIDDQISLSFARQILTQNLYEKAKYCAPEILTAIERDELRLPQRDIWPRYCSPLNPLCRLSEPDKHDYQATLLNTNHYLHALAILRDPAAPLPQDYRLENGQLHFRRHPERKEEGMQAVALPLPGSRQPSAP</sequence>
<organism evidence="2 3">
    <name type="scientific">Cardiobacterium valvarum</name>
    <dbReference type="NCBI Taxonomy" id="194702"/>
    <lineage>
        <taxon>Bacteria</taxon>
        <taxon>Pseudomonadati</taxon>
        <taxon>Pseudomonadota</taxon>
        <taxon>Gammaproteobacteria</taxon>
        <taxon>Cardiobacteriales</taxon>
        <taxon>Cardiobacteriaceae</taxon>
        <taxon>Cardiobacterium</taxon>
    </lineage>
</organism>
<dbReference type="AlphaFoldDB" id="A0A381E2Q2"/>
<reference evidence="2 3" key="1">
    <citation type="submission" date="2018-06" db="EMBL/GenBank/DDBJ databases">
        <authorList>
            <consortium name="Pathogen Informatics"/>
            <person name="Doyle S."/>
        </authorList>
    </citation>
    <scope>NUCLEOTIDE SEQUENCE [LARGE SCALE GENOMIC DNA]</scope>
    <source>
        <strain evidence="2 3">NCTC13294</strain>
    </source>
</reference>
<accession>A0A381E2Q2</accession>
<proteinExistence type="predicted"/>
<dbReference type="Proteomes" id="UP000254572">
    <property type="component" value="Unassembled WGS sequence"/>
</dbReference>
<keyword evidence="3" id="KW-1185">Reference proteome</keyword>
<evidence type="ECO:0000313" key="3">
    <source>
        <dbReference type="Proteomes" id="UP000254572"/>
    </source>
</evidence>
<evidence type="ECO:0000256" key="1">
    <source>
        <dbReference type="SAM" id="MobiDB-lite"/>
    </source>
</evidence>
<protein>
    <submittedName>
        <fullName evidence="2">Uncharacterized protein</fullName>
    </submittedName>
</protein>
<gene>
    <name evidence="2" type="ORF">NCTC13294_00714</name>
</gene>
<dbReference type="EMBL" id="UFUW01000001">
    <property type="protein sequence ID" value="SUX20312.1"/>
    <property type="molecule type" value="Genomic_DNA"/>
</dbReference>
<evidence type="ECO:0000313" key="2">
    <source>
        <dbReference type="EMBL" id="SUX20312.1"/>
    </source>
</evidence>